<keyword evidence="2" id="KW-1133">Transmembrane helix</keyword>
<dbReference type="Proteomes" id="UP001211044">
    <property type="component" value="Chromosome"/>
</dbReference>
<feature type="region of interest" description="Disordered" evidence="1">
    <location>
        <begin position="680"/>
        <end position="702"/>
    </location>
</feature>
<proteinExistence type="predicted"/>
<feature type="compositionally biased region" description="Polar residues" evidence="1">
    <location>
        <begin position="690"/>
        <end position="702"/>
    </location>
</feature>
<reference evidence="3" key="1">
    <citation type="submission" date="2023-01" db="EMBL/GenBank/DDBJ databases">
        <title>Comparative Genomic Analysis of the Clinically-Derived Winkia Strain NY0527 Provides Evidence into the Taxonomic Reassignment of Winkia neuii and Characterizes Their Virulence Traits.</title>
        <authorList>
            <person name="Cai X."/>
            <person name="Peng Y."/>
            <person name="Li M."/>
            <person name="Qiu Y."/>
            <person name="Wang Y."/>
            <person name="Xu L."/>
            <person name="Hou Q."/>
        </authorList>
    </citation>
    <scope>NUCLEOTIDE SEQUENCE</scope>
    <source>
        <strain evidence="3">NY0527</strain>
    </source>
</reference>
<evidence type="ECO:0000313" key="3">
    <source>
        <dbReference type="EMBL" id="WCE45209.1"/>
    </source>
</evidence>
<dbReference type="RefSeq" id="WP_004805086.1">
    <property type="nucleotide sequence ID" value="NZ_CP116394.1"/>
</dbReference>
<evidence type="ECO:0000256" key="1">
    <source>
        <dbReference type="SAM" id="MobiDB-lite"/>
    </source>
</evidence>
<dbReference type="EMBL" id="CP116394">
    <property type="protein sequence ID" value="WCE45209.1"/>
    <property type="molecule type" value="Genomic_DNA"/>
</dbReference>
<dbReference type="KEGG" id="wne:PIG85_05930"/>
<name>A0AB38XLZ6_9ACTO</name>
<evidence type="ECO:0000313" key="4">
    <source>
        <dbReference type="Proteomes" id="UP001211044"/>
    </source>
</evidence>
<dbReference type="AlphaFoldDB" id="A0AB38XLZ6"/>
<gene>
    <name evidence="3" type="ORF">PIG85_05930</name>
</gene>
<keyword evidence="2" id="KW-0472">Membrane</keyword>
<protein>
    <submittedName>
        <fullName evidence="3">Uncharacterized protein</fullName>
    </submittedName>
</protein>
<feature type="transmembrane region" description="Helical" evidence="2">
    <location>
        <begin position="35"/>
        <end position="55"/>
    </location>
</feature>
<sequence length="702" mass="77542">MKVLTRHYEVAGTIVKVDGFALSEVGRDLRAKGKIIRIVSLLSLPCLLLSLMQLVTASLESVARANSDLAVNPIFGMGGEDPFPADPQRPDSTVDEGAQSVAFVFGLGYRSGWASMGGETRTLAGRLCPNEEKWPDYYRKQADKRTTADGRFCRNWDTNIAFEEEMKRHRGSSLKVGIYTFARKADESNNRLYHNTPNLKATSLQNKAGYDAVINKIRSLDGSKDGRGSSPDHAWGNNLQYGLAQVYKDMADYESAQRKANPNVAPKPLYTKIIVLTHGDNKYYLQDTVKKNDKGWYEADLNQLDVDGNFVNRPETEANGYFRRNRLDARPGTAGALGVANLIRGKGAELRILGMGDWSEKMSQYGDTLKALAEATTSGKEGRYQHIDFSSKGDNDYWVTPGSYEYSDNQIVNGTLERVLRQWILEEKTISITSDWIDQDFRYVKPNVGQSINMTVAGGRSYALKTNQLGRTFVRLTGQDTAHGVTIQEQGSSGKKLSTMLANVPRCWGVNVKNGKSGELEAEPEALAVDKDGNGGFNISGQQMEDYRSIKCSMYSRPLQQAQIIKKGKVTNEQIRFEVGGYPRGKPVKFVGGARYSFTYSCADPLGQHPNTLIVEGKAQRLLENVNVAVTMAPINMGKLPVGARCAVKEKIVLPSGRPKEELNRLFTSVNKLSSQHLELEDKQNHSDKGQATSASATGVVR</sequence>
<feature type="compositionally biased region" description="Basic and acidic residues" evidence="1">
    <location>
        <begin position="680"/>
        <end position="689"/>
    </location>
</feature>
<organism evidence="3 4">
    <name type="scientific">Winkia neuii subsp. anitrata</name>
    <dbReference type="NCBI Taxonomy" id="29318"/>
    <lineage>
        <taxon>Bacteria</taxon>
        <taxon>Bacillati</taxon>
        <taxon>Actinomycetota</taxon>
        <taxon>Actinomycetes</taxon>
        <taxon>Actinomycetales</taxon>
        <taxon>Actinomycetaceae</taxon>
        <taxon>Winkia</taxon>
    </lineage>
</organism>
<evidence type="ECO:0000256" key="2">
    <source>
        <dbReference type="SAM" id="Phobius"/>
    </source>
</evidence>
<keyword evidence="2" id="KW-0812">Transmembrane</keyword>
<accession>A0AB38XLZ6</accession>